<evidence type="ECO:0000313" key="2">
    <source>
        <dbReference type="EMBL" id="PWK82756.1"/>
    </source>
</evidence>
<organism evidence="2 3">
    <name type="scientific">Lentzea atacamensis</name>
    <dbReference type="NCBI Taxonomy" id="531938"/>
    <lineage>
        <taxon>Bacteria</taxon>
        <taxon>Bacillati</taxon>
        <taxon>Actinomycetota</taxon>
        <taxon>Actinomycetes</taxon>
        <taxon>Pseudonocardiales</taxon>
        <taxon>Pseudonocardiaceae</taxon>
        <taxon>Lentzea</taxon>
    </lineage>
</organism>
<feature type="transmembrane region" description="Helical" evidence="1">
    <location>
        <begin position="89"/>
        <end position="110"/>
    </location>
</feature>
<comment type="caution">
    <text evidence="2">The sequence shown here is derived from an EMBL/GenBank/DDBJ whole genome shotgun (WGS) entry which is preliminary data.</text>
</comment>
<accession>A0A316HQS2</accession>
<feature type="transmembrane region" description="Helical" evidence="1">
    <location>
        <begin position="137"/>
        <end position="157"/>
    </location>
</feature>
<dbReference type="Proteomes" id="UP000246005">
    <property type="component" value="Unassembled WGS sequence"/>
</dbReference>
<keyword evidence="1" id="KW-0812">Transmembrane</keyword>
<evidence type="ECO:0000256" key="1">
    <source>
        <dbReference type="SAM" id="Phobius"/>
    </source>
</evidence>
<reference evidence="2 3" key="1">
    <citation type="submission" date="2018-05" db="EMBL/GenBank/DDBJ databases">
        <title>Genomic Encyclopedia of Type Strains, Phase IV (KMG-IV): sequencing the most valuable type-strain genomes for metagenomic binning, comparative biology and taxonomic classification.</title>
        <authorList>
            <person name="Goeker M."/>
        </authorList>
    </citation>
    <scope>NUCLEOTIDE SEQUENCE [LARGE SCALE GENOMIC DNA]</scope>
    <source>
        <strain evidence="2 3">DSM 45480</strain>
    </source>
</reference>
<name>A0A316HQS2_9PSEU</name>
<sequence length="181" mass="19549">MTTTRKLSGRTRKGVLLVHILSAAAWLGIDLALGILVVVALSTEDTGIAGVAIQAIDLFAIWPMFGASVVCMISGVVLGLGSKYGLVRYWWVATKLFMNVGMSLLIAFSLRPGVREAAEIGKRMLAGDPTAVIPPDVMYPVVVAPTLLLFAYILSVFKPWGRIRRSAQPVKRERRDLVGAV</sequence>
<evidence type="ECO:0008006" key="4">
    <source>
        <dbReference type="Google" id="ProtNLM"/>
    </source>
</evidence>
<dbReference type="AlphaFoldDB" id="A0A316HQS2"/>
<protein>
    <recommendedName>
        <fullName evidence="4">DUF2269 domain-containing protein</fullName>
    </recommendedName>
</protein>
<evidence type="ECO:0000313" key="3">
    <source>
        <dbReference type="Proteomes" id="UP000246005"/>
    </source>
</evidence>
<dbReference type="EMBL" id="QGHB01000012">
    <property type="protein sequence ID" value="PWK82756.1"/>
    <property type="molecule type" value="Genomic_DNA"/>
</dbReference>
<proteinExistence type="predicted"/>
<feature type="transmembrane region" description="Helical" evidence="1">
    <location>
        <begin position="15"/>
        <end position="41"/>
    </location>
</feature>
<feature type="transmembrane region" description="Helical" evidence="1">
    <location>
        <begin position="61"/>
        <end position="82"/>
    </location>
</feature>
<keyword evidence="1" id="KW-1133">Transmembrane helix</keyword>
<keyword evidence="1" id="KW-0472">Membrane</keyword>
<dbReference type="RefSeq" id="WP_109640113.1">
    <property type="nucleotide sequence ID" value="NZ_QGHB01000012.1"/>
</dbReference>
<gene>
    <name evidence="2" type="ORF">C8D88_1124</name>
</gene>